<gene>
    <name evidence="1" type="ORF">EGLMOMJH_00031</name>
</gene>
<name>A0A7G9YR58_9EURY</name>
<reference evidence="1" key="1">
    <citation type="submission" date="2020-06" db="EMBL/GenBank/DDBJ databases">
        <title>Unique genomic features of the anaerobic methanotrophic archaea.</title>
        <authorList>
            <person name="Chadwick G.L."/>
            <person name="Skennerton C.T."/>
            <person name="Laso-Perez R."/>
            <person name="Leu A.O."/>
            <person name="Speth D.R."/>
            <person name="Yu H."/>
            <person name="Morgan-Lang C."/>
            <person name="Hatzenpichler R."/>
            <person name="Goudeau D."/>
            <person name="Malmstrom R."/>
            <person name="Brazelton W.J."/>
            <person name="Woyke T."/>
            <person name="Hallam S.J."/>
            <person name="Tyson G.W."/>
            <person name="Wegener G."/>
            <person name="Boetius A."/>
            <person name="Orphan V."/>
        </authorList>
    </citation>
    <scope>NUCLEOTIDE SEQUENCE</scope>
</reference>
<accession>A0A7G9YR58</accession>
<proteinExistence type="predicted"/>
<organism evidence="1">
    <name type="scientific">Candidatus Methanogaster sp. ANME-2c ERB4</name>
    <dbReference type="NCBI Taxonomy" id="2759911"/>
    <lineage>
        <taxon>Archaea</taxon>
        <taxon>Methanobacteriati</taxon>
        <taxon>Methanobacteriota</taxon>
        <taxon>Stenosarchaea group</taxon>
        <taxon>Methanomicrobia</taxon>
        <taxon>Methanosarcinales</taxon>
        <taxon>ANME-2 cluster</taxon>
        <taxon>Candidatus Methanogasteraceae</taxon>
        <taxon>Candidatus Methanogaster</taxon>
    </lineage>
</organism>
<protein>
    <submittedName>
        <fullName evidence="1">Uncharacterized protein</fullName>
    </submittedName>
</protein>
<evidence type="ECO:0000313" key="1">
    <source>
        <dbReference type="EMBL" id="QNO50492.1"/>
    </source>
</evidence>
<dbReference type="AlphaFoldDB" id="A0A7G9YR58"/>
<sequence>MTRPPPTASCPCIDNVHTESGWGGMLEAMKRPGLEGRVHLEWISAKMGDRSSRRLSPSLSSGAGRWTHVRFGTRRNRRENYGIAGGGRWCRRPVLVFQRWMPECLPRLCVCGATTVGINAPYAPRRNEIAGHPRKGGRVLA</sequence>
<dbReference type="EMBL" id="MT631437">
    <property type="protein sequence ID" value="QNO50492.1"/>
    <property type="molecule type" value="Genomic_DNA"/>
</dbReference>